<name>A0A518G918_9BACT</name>
<proteinExistence type="predicted"/>
<reference evidence="1 2" key="1">
    <citation type="submission" date="2019-02" db="EMBL/GenBank/DDBJ databases">
        <title>Deep-cultivation of Planctomycetes and their phenomic and genomic characterization uncovers novel biology.</title>
        <authorList>
            <person name="Wiegand S."/>
            <person name="Jogler M."/>
            <person name="Boedeker C."/>
            <person name="Pinto D."/>
            <person name="Vollmers J."/>
            <person name="Rivas-Marin E."/>
            <person name="Kohn T."/>
            <person name="Peeters S.H."/>
            <person name="Heuer A."/>
            <person name="Rast P."/>
            <person name="Oberbeckmann S."/>
            <person name="Bunk B."/>
            <person name="Jeske O."/>
            <person name="Meyerdierks A."/>
            <person name="Storesund J.E."/>
            <person name="Kallscheuer N."/>
            <person name="Luecker S."/>
            <person name="Lage O.M."/>
            <person name="Pohl T."/>
            <person name="Merkel B.J."/>
            <person name="Hornburger P."/>
            <person name="Mueller R.-W."/>
            <person name="Bruemmer F."/>
            <person name="Labrenz M."/>
            <person name="Spormann A.M."/>
            <person name="Op den Camp H."/>
            <person name="Overmann J."/>
            <person name="Amann R."/>
            <person name="Jetten M.S.M."/>
            <person name="Mascher T."/>
            <person name="Medema M.H."/>
            <person name="Devos D.P."/>
            <person name="Kaster A.-K."/>
            <person name="Ovreas L."/>
            <person name="Rohde M."/>
            <person name="Galperin M.Y."/>
            <person name="Jogler C."/>
        </authorList>
    </citation>
    <scope>NUCLEOTIDE SEQUENCE [LARGE SCALE GENOMIC DNA]</scope>
    <source>
        <strain evidence="1 2">Q31a</strain>
    </source>
</reference>
<dbReference type="AlphaFoldDB" id="A0A518G918"/>
<keyword evidence="2" id="KW-1185">Reference proteome</keyword>
<dbReference type="EMBL" id="CP036298">
    <property type="protein sequence ID" value="QDV25073.1"/>
    <property type="molecule type" value="Genomic_DNA"/>
</dbReference>
<evidence type="ECO:0000313" key="1">
    <source>
        <dbReference type="EMBL" id="QDV25073.1"/>
    </source>
</evidence>
<accession>A0A518G918</accession>
<organism evidence="1 2">
    <name type="scientific">Aureliella helgolandensis</name>
    <dbReference type="NCBI Taxonomy" id="2527968"/>
    <lineage>
        <taxon>Bacteria</taxon>
        <taxon>Pseudomonadati</taxon>
        <taxon>Planctomycetota</taxon>
        <taxon>Planctomycetia</taxon>
        <taxon>Pirellulales</taxon>
        <taxon>Pirellulaceae</taxon>
        <taxon>Aureliella</taxon>
    </lineage>
</organism>
<dbReference type="KEGG" id="ahel:Q31a_33950"/>
<sequence length="131" mass="14224">MVWGSLPAKPTRGTYSGDTEATDFVRRAAATQRRAELGIEVEDEPLETPVYRIRHADHSPAQAACSKILNRAPNPTTASYAVMTCYHAQHTSPVVVGCAPPCLPYATKLPKGANDAETEDATYESSRQIFC</sequence>
<protein>
    <submittedName>
        <fullName evidence="1">Uncharacterized protein</fullName>
    </submittedName>
</protein>
<evidence type="ECO:0000313" key="2">
    <source>
        <dbReference type="Proteomes" id="UP000318017"/>
    </source>
</evidence>
<gene>
    <name evidence="1" type="ORF">Q31a_33950</name>
</gene>
<dbReference type="Proteomes" id="UP000318017">
    <property type="component" value="Chromosome"/>
</dbReference>